<dbReference type="AlphaFoldDB" id="A0A1J5RDN0"/>
<dbReference type="CDD" id="cd18084">
    <property type="entry name" value="RsmE-like"/>
    <property type="match status" value="1"/>
</dbReference>
<dbReference type="GO" id="GO:0070475">
    <property type="term" value="P:rRNA base methylation"/>
    <property type="evidence" value="ECO:0007669"/>
    <property type="project" value="TreeGrafter"/>
</dbReference>
<protein>
    <recommendedName>
        <fullName evidence="3">16S rRNA (uracil(1498)-N(3))-methyltransferase</fullName>
        <ecNumber evidence="3">2.1.1.193</ecNumber>
    </recommendedName>
</protein>
<dbReference type="Pfam" id="PF04452">
    <property type="entry name" value="Methyltrans_RNA"/>
    <property type="match status" value="1"/>
</dbReference>
<organism evidence="13">
    <name type="scientific">mine drainage metagenome</name>
    <dbReference type="NCBI Taxonomy" id="410659"/>
    <lineage>
        <taxon>unclassified sequences</taxon>
        <taxon>metagenomes</taxon>
        <taxon>ecological metagenomes</taxon>
    </lineage>
</organism>
<evidence type="ECO:0000256" key="8">
    <source>
        <dbReference type="ARBA" id="ARBA00022691"/>
    </source>
</evidence>
<dbReference type="PIRSF" id="PIRSF015601">
    <property type="entry name" value="MTase_slr0722"/>
    <property type="match status" value="1"/>
</dbReference>
<evidence type="ECO:0000256" key="1">
    <source>
        <dbReference type="ARBA" id="ARBA00004496"/>
    </source>
</evidence>
<sequence length="241" mass="25598">MMPRFHYPGPFVAGATVALPPQAEQHALRALRLRPGDELVLFDGGGGEWPGRLVEAGRALRVILGEWRGVEREAPLALTLAQALATADKMDWVVQKAVELGACAIVPVQAKRSVLRLSGERAAKRLGHWQQVMVAACEQCGRNRLPALADVIDLPHYLAQPAAHEMRLLLSPGAGTRLSALPRPAGAVTLLVGPEGGFDPEEEAAALSAGFQPVSLGPRVLRTETAGLAAIAALMALWGDW</sequence>
<keyword evidence="6 13" id="KW-0489">Methyltransferase</keyword>
<dbReference type="SUPFAM" id="SSF88697">
    <property type="entry name" value="PUA domain-like"/>
    <property type="match status" value="1"/>
</dbReference>
<dbReference type="InterPro" id="IPR015947">
    <property type="entry name" value="PUA-like_sf"/>
</dbReference>
<dbReference type="GO" id="GO:0070042">
    <property type="term" value="F:rRNA (uridine-N3-)-methyltransferase activity"/>
    <property type="evidence" value="ECO:0007669"/>
    <property type="project" value="TreeGrafter"/>
</dbReference>
<dbReference type="Gene3D" id="2.40.240.20">
    <property type="entry name" value="Hypothetical PUA domain-like, domain 1"/>
    <property type="match status" value="1"/>
</dbReference>
<evidence type="ECO:0000256" key="2">
    <source>
        <dbReference type="ARBA" id="ARBA00005528"/>
    </source>
</evidence>
<evidence type="ECO:0000313" key="13">
    <source>
        <dbReference type="EMBL" id="OIQ93450.1"/>
    </source>
</evidence>
<comment type="similarity">
    <text evidence="2">Belongs to the RNA methyltransferase RsmE family.</text>
</comment>
<accession>A0A1J5RDN0</accession>
<dbReference type="GO" id="GO:0005737">
    <property type="term" value="C:cytoplasm"/>
    <property type="evidence" value="ECO:0007669"/>
    <property type="project" value="UniProtKB-SubCell"/>
</dbReference>
<evidence type="ECO:0000256" key="5">
    <source>
        <dbReference type="ARBA" id="ARBA00022552"/>
    </source>
</evidence>
<keyword evidence="5" id="KW-0698">rRNA processing</keyword>
<evidence type="ECO:0000256" key="9">
    <source>
        <dbReference type="ARBA" id="ARBA00025699"/>
    </source>
</evidence>
<reference evidence="13" key="1">
    <citation type="submission" date="2016-10" db="EMBL/GenBank/DDBJ databases">
        <title>Sequence of Gallionella enrichment culture.</title>
        <authorList>
            <person name="Poehlein A."/>
            <person name="Muehling M."/>
            <person name="Daniel R."/>
        </authorList>
    </citation>
    <scope>NUCLEOTIDE SEQUENCE</scope>
</reference>
<dbReference type="Gene3D" id="3.40.1280.10">
    <property type="match status" value="1"/>
</dbReference>
<evidence type="ECO:0000256" key="4">
    <source>
        <dbReference type="ARBA" id="ARBA00022490"/>
    </source>
</evidence>
<proteinExistence type="inferred from homology"/>
<dbReference type="Pfam" id="PF20260">
    <property type="entry name" value="PUA_4"/>
    <property type="match status" value="1"/>
</dbReference>
<name>A0A1J5RDN0_9ZZZZ</name>
<comment type="catalytic activity">
    <reaction evidence="10">
        <text>uridine(1498) in 16S rRNA + S-adenosyl-L-methionine = N(3)-methyluridine(1498) in 16S rRNA + S-adenosyl-L-homocysteine + H(+)</text>
        <dbReference type="Rhea" id="RHEA:42920"/>
        <dbReference type="Rhea" id="RHEA-COMP:10283"/>
        <dbReference type="Rhea" id="RHEA-COMP:10284"/>
        <dbReference type="ChEBI" id="CHEBI:15378"/>
        <dbReference type="ChEBI" id="CHEBI:57856"/>
        <dbReference type="ChEBI" id="CHEBI:59789"/>
        <dbReference type="ChEBI" id="CHEBI:65315"/>
        <dbReference type="ChEBI" id="CHEBI:74502"/>
        <dbReference type="EC" id="2.1.1.193"/>
    </reaction>
</comment>
<dbReference type="SUPFAM" id="SSF75217">
    <property type="entry name" value="alpha/beta knot"/>
    <property type="match status" value="1"/>
</dbReference>
<keyword evidence="8" id="KW-0949">S-adenosyl-L-methionine</keyword>
<evidence type="ECO:0000259" key="11">
    <source>
        <dbReference type="Pfam" id="PF04452"/>
    </source>
</evidence>
<dbReference type="PANTHER" id="PTHR30027:SF3">
    <property type="entry name" value="16S RRNA (URACIL(1498)-N(3))-METHYLTRANSFERASE"/>
    <property type="match status" value="1"/>
</dbReference>
<comment type="function">
    <text evidence="9">Specifically methylates the N3 position of the uracil ring of uridine 1498 (m3U1498) in 16S rRNA. Acts on the fully assembled 30S ribosomal subunit.</text>
</comment>
<dbReference type="EC" id="2.1.1.193" evidence="3"/>
<comment type="subcellular location">
    <subcellularLocation>
        <location evidence="1">Cytoplasm</location>
    </subcellularLocation>
</comment>
<dbReference type="NCBIfam" id="TIGR00046">
    <property type="entry name" value="RsmE family RNA methyltransferase"/>
    <property type="match status" value="1"/>
</dbReference>
<feature type="domain" description="Ribosomal RNA small subunit methyltransferase E methyltransferase" evidence="11">
    <location>
        <begin position="73"/>
        <end position="235"/>
    </location>
</feature>
<dbReference type="EMBL" id="MLJW01000207">
    <property type="protein sequence ID" value="OIQ93450.1"/>
    <property type="molecule type" value="Genomic_DNA"/>
</dbReference>
<gene>
    <name evidence="13" type="primary">rsmE_9</name>
    <name evidence="13" type="ORF">GALL_246010</name>
</gene>
<comment type="caution">
    <text evidence="13">The sequence shown here is derived from an EMBL/GenBank/DDBJ whole genome shotgun (WGS) entry which is preliminary data.</text>
</comment>
<dbReference type="InterPro" id="IPR029028">
    <property type="entry name" value="Alpha/beta_knot_MTases"/>
</dbReference>
<keyword evidence="4" id="KW-0963">Cytoplasm</keyword>
<evidence type="ECO:0000256" key="7">
    <source>
        <dbReference type="ARBA" id="ARBA00022679"/>
    </source>
</evidence>
<dbReference type="NCBIfam" id="NF008692">
    <property type="entry name" value="PRK11713.1-5"/>
    <property type="match status" value="1"/>
</dbReference>
<dbReference type="InterPro" id="IPR046887">
    <property type="entry name" value="RsmE_PUA-like"/>
</dbReference>
<dbReference type="InterPro" id="IPR046886">
    <property type="entry name" value="RsmE_MTase_dom"/>
</dbReference>
<keyword evidence="7 13" id="KW-0808">Transferase</keyword>
<dbReference type="InterPro" id="IPR029026">
    <property type="entry name" value="tRNA_m1G_MTases_N"/>
</dbReference>
<evidence type="ECO:0000256" key="10">
    <source>
        <dbReference type="ARBA" id="ARBA00047944"/>
    </source>
</evidence>
<dbReference type="PANTHER" id="PTHR30027">
    <property type="entry name" value="RIBOSOMAL RNA SMALL SUBUNIT METHYLTRANSFERASE E"/>
    <property type="match status" value="1"/>
</dbReference>
<evidence type="ECO:0000256" key="3">
    <source>
        <dbReference type="ARBA" id="ARBA00012328"/>
    </source>
</evidence>
<evidence type="ECO:0000256" key="6">
    <source>
        <dbReference type="ARBA" id="ARBA00022603"/>
    </source>
</evidence>
<feature type="domain" description="Ribosomal RNA small subunit methyltransferase E PUA-like" evidence="12">
    <location>
        <begin position="26"/>
        <end position="58"/>
    </location>
</feature>
<dbReference type="InterPro" id="IPR006700">
    <property type="entry name" value="RsmE"/>
</dbReference>
<evidence type="ECO:0000259" key="12">
    <source>
        <dbReference type="Pfam" id="PF20260"/>
    </source>
</evidence>